<dbReference type="Gene3D" id="1.10.10.10">
    <property type="entry name" value="Winged helix-like DNA-binding domain superfamily/Winged helix DNA-binding domain"/>
    <property type="match status" value="1"/>
</dbReference>
<evidence type="ECO:0000313" key="2">
    <source>
        <dbReference type="EMBL" id="NMN99675.1"/>
    </source>
</evidence>
<dbReference type="RefSeq" id="WP_170192191.1">
    <property type="nucleotide sequence ID" value="NZ_JABBNB010000001.1"/>
</dbReference>
<evidence type="ECO:0000313" key="3">
    <source>
        <dbReference type="Proteomes" id="UP000550729"/>
    </source>
</evidence>
<feature type="domain" description="HTH marR-type" evidence="1">
    <location>
        <begin position="4"/>
        <end position="135"/>
    </location>
</feature>
<dbReference type="Proteomes" id="UP000550729">
    <property type="component" value="Unassembled WGS sequence"/>
</dbReference>
<dbReference type="SMART" id="SM00347">
    <property type="entry name" value="HTH_MARR"/>
    <property type="match status" value="1"/>
</dbReference>
<dbReference type="EMBL" id="JABBNB010000001">
    <property type="protein sequence ID" value="NMN99675.1"/>
    <property type="molecule type" value="Genomic_DNA"/>
</dbReference>
<dbReference type="PANTHER" id="PTHR33164:SF43">
    <property type="entry name" value="HTH-TYPE TRANSCRIPTIONAL REPRESSOR YETL"/>
    <property type="match status" value="1"/>
</dbReference>
<dbReference type="PROSITE" id="PS50995">
    <property type="entry name" value="HTH_MARR_2"/>
    <property type="match status" value="1"/>
</dbReference>
<evidence type="ECO:0000259" key="1">
    <source>
        <dbReference type="PROSITE" id="PS50995"/>
    </source>
</evidence>
<dbReference type="PANTHER" id="PTHR33164">
    <property type="entry name" value="TRANSCRIPTIONAL REGULATOR, MARR FAMILY"/>
    <property type="match status" value="1"/>
</dbReference>
<dbReference type="InterPro" id="IPR036388">
    <property type="entry name" value="WH-like_DNA-bd_sf"/>
</dbReference>
<reference evidence="2 3" key="1">
    <citation type="submission" date="2020-04" db="EMBL/GenBank/DDBJ databases">
        <title>Gordonia sp. nov. TBRC 11910.</title>
        <authorList>
            <person name="Suriyachadkun C."/>
        </authorList>
    </citation>
    <scope>NUCLEOTIDE SEQUENCE [LARGE SCALE GENOMIC DNA]</scope>
    <source>
        <strain evidence="2 3">TBRC 11910</strain>
    </source>
</reference>
<dbReference type="InterPro" id="IPR036390">
    <property type="entry name" value="WH_DNA-bd_sf"/>
</dbReference>
<dbReference type="GO" id="GO:0006950">
    <property type="term" value="P:response to stress"/>
    <property type="evidence" value="ECO:0007669"/>
    <property type="project" value="TreeGrafter"/>
</dbReference>
<dbReference type="GO" id="GO:0003700">
    <property type="term" value="F:DNA-binding transcription factor activity"/>
    <property type="evidence" value="ECO:0007669"/>
    <property type="project" value="InterPro"/>
</dbReference>
<accession>A0A848KLY4</accession>
<gene>
    <name evidence="2" type="ORF">HH308_00385</name>
</gene>
<dbReference type="AlphaFoldDB" id="A0A848KLY4"/>
<comment type="caution">
    <text evidence="2">The sequence shown here is derived from an EMBL/GenBank/DDBJ whole genome shotgun (WGS) entry which is preliminary data.</text>
</comment>
<dbReference type="Pfam" id="PF12802">
    <property type="entry name" value="MarR_2"/>
    <property type="match status" value="1"/>
</dbReference>
<sequence>MPEQPDLLATLAPLAGALRDAEDAAAAEAGLTMWQYAILITARSTRYNQLELATALRYNKNRIVGDLDRLVELGLVAREPDPRDRRANVIVVTDDGAALAVSTQRRVRAAEDALLADLTAAQRNQLRTLLIAAAASAQGAR</sequence>
<protein>
    <submittedName>
        <fullName evidence="2">MarR family transcriptional regulator</fullName>
    </submittedName>
</protein>
<organism evidence="2 3">
    <name type="scientific">Gordonia asplenii</name>
    <dbReference type="NCBI Taxonomy" id="2725283"/>
    <lineage>
        <taxon>Bacteria</taxon>
        <taxon>Bacillati</taxon>
        <taxon>Actinomycetota</taxon>
        <taxon>Actinomycetes</taxon>
        <taxon>Mycobacteriales</taxon>
        <taxon>Gordoniaceae</taxon>
        <taxon>Gordonia</taxon>
    </lineage>
</organism>
<dbReference type="InterPro" id="IPR000835">
    <property type="entry name" value="HTH_MarR-typ"/>
</dbReference>
<keyword evidence="3" id="KW-1185">Reference proteome</keyword>
<dbReference type="SUPFAM" id="SSF46785">
    <property type="entry name" value="Winged helix' DNA-binding domain"/>
    <property type="match status" value="1"/>
</dbReference>
<dbReference type="InterPro" id="IPR039422">
    <property type="entry name" value="MarR/SlyA-like"/>
</dbReference>
<name>A0A848KLY4_9ACTN</name>
<proteinExistence type="predicted"/>
<dbReference type="PRINTS" id="PR00598">
    <property type="entry name" value="HTHMARR"/>
</dbReference>